<sequence length="46" mass="5379">MWSFSFFLSFLQVKRRHEIRGKIVMRERFGSVPTSQSSDSTLTVAQ</sequence>
<dbReference type="EMBL" id="LRGB01001421">
    <property type="protein sequence ID" value="KZS11969.1"/>
    <property type="molecule type" value="Genomic_DNA"/>
</dbReference>
<accession>A0A164V4T5</accession>
<protein>
    <submittedName>
        <fullName evidence="1">Uncharacterized protein</fullName>
    </submittedName>
</protein>
<comment type="caution">
    <text evidence="1">The sequence shown here is derived from an EMBL/GenBank/DDBJ whole genome shotgun (WGS) entry which is preliminary data.</text>
</comment>
<proteinExistence type="predicted"/>
<name>A0A164V4T5_9CRUS</name>
<keyword evidence="2" id="KW-1185">Reference proteome</keyword>
<dbReference type="Proteomes" id="UP000076858">
    <property type="component" value="Unassembled WGS sequence"/>
</dbReference>
<organism evidence="1 2">
    <name type="scientific">Daphnia magna</name>
    <dbReference type="NCBI Taxonomy" id="35525"/>
    <lineage>
        <taxon>Eukaryota</taxon>
        <taxon>Metazoa</taxon>
        <taxon>Ecdysozoa</taxon>
        <taxon>Arthropoda</taxon>
        <taxon>Crustacea</taxon>
        <taxon>Branchiopoda</taxon>
        <taxon>Diplostraca</taxon>
        <taxon>Cladocera</taxon>
        <taxon>Anomopoda</taxon>
        <taxon>Daphniidae</taxon>
        <taxon>Daphnia</taxon>
    </lineage>
</organism>
<evidence type="ECO:0000313" key="1">
    <source>
        <dbReference type="EMBL" id="KZS11969.1"/>
    </source>
</evidence>
<gene>
    <name evidence="1" type="ORF">APZ42_023207</name>
</gene>
<reference evidence="1 2" key="1">
    <citation type="submission" date="2016-03" db="EMBL/GenBank/DDBJ databases">
        <title>EvidentialGene: Evidence-directed Construction of Genes on Genomes.</title>
        <authorList>
            <person name="Gilbert D.G."/>
            <person name="Choi J.-H."/>
            <person name="Mockaitis K."/>
            <person name="Colbourne J."/>
            <person name="Pfrender M."/>
        </authorList>
    </citation>
    <scope>NUCLEOTIDE SEQUENCE [LARGE SCALE GENOMIC DNA]</scope>
    <source>
        <strain evidence="1 2">Xinb3</strain>
        <tissue evidence="1">Complete organism</tissue>
    </source>
</reference>
<dbReference type="AlphaFoldDB" id="A0A164V4T5"/>
<evidence type="ECO:0000313" key="2">
    <source>
        <dbReference type="Proteomes" id="UP000076858"/>
    </source>
</evidence>